<proteinExistence type="predicted"/>
<dbReference type="AlphaFoldDB" id="A0A5C3MJU8"/>
<accession>A0A5C3MJU8</accession>
<evidence type="ECO:0000313" key="2">
    <source>
        <dbReference type="Proteomes" id="UP000305948"/>
    </source>
</evidence>
<name>A0A5C3MJU8_9AGAM</name>
<feature type="non-terminal residue" evidence="1">
    <location>
        <position position="1"/>
    </location>
</feature>
<organism evidence="1 2">
    <name type="scientific">Heliocybe sulcata</name>
    <dbReference type="NCBI Taxonomy" id="5364"/>
    <lineage>
        <taxon>Eukaryota</taxon>
        <taxon>Fungi</taxon>
        <taxon>Dikarya</taxon>
        <taxon>Basidiomycota</taxon>
        <taxon>Agaricomycotina</taxon>
        <taxon>Agaricomycetes</taxon>
        <taxon>Gloeophyllales</taxon>
        <taxon>Gloeophyllaceae</taxon>
        <taxon>Heliocybe</taxon>
    </lineage>
</organism>
<dbReference type="OrthoDB" id="3253976at2759"/>
<dbReference type="EMBL" id="ML213538">
    <property type="protein sequence ID" value="TFK45692.1"/>
    <property type="molecule type" value="Genomic_DNA"/>
</dbReference>
<keyword evidence="2" id="KW-1185">Reference proteome</keyword>
<sequence length="261" mass="29286">MANVLRRPKSSTDWNVTDLVAYNIRIIYQDAATFFGAPDLPLPHVHDEIITALDAAPAQNDDAYILLRTMHLAMSPREQSAVVDFVAQLFKVIGYTGGDVGRVVRTRKHLPFYICGEQKHAHADVCLLDDWDNILLVVQENKWHMDGRGDPEAQLIADAIAAFQSNTKERRRKFGQEAPASKPKVIPGLTITGTMPTFYKVPVTPDLVRAVQFGEYPTQETVVCAHVPALPRPAKRYSEGMKVLDNRRILLGCYEAFKQFL</sequence>
<protein>
    <submittedName>
        <fullName evidence="1">Uncharacterized protein</fullName>
    </submittedName>
</protein>
<dbReference type="Proteomes" id="UP000305948">
    <property type="component" value="Unassembled WGS sequence"/>
</dbReference>
<reference evidence="1 2" key="1">
    <citation type="journal article" date="2019" name="Nat. Ecol. Evol.">
        <title>Megaphylogeny resolves global patterns of mushroom evolution.</title>
        <authorList>
            <person name="Varga T."/>
            <person name="Krizsan K."/>
            <person name="Foldi C."/>
            <person name="Dima B."/>
            <person name="Sanchez-Garcia M."/>
            <person name="Sanchez-Ramirez S."/>
            <person name="Szollosi G.J."/>
            <person name="Szarkandi J.G."/>
            <person name="Papp V."/>
            <person name="Albert L."/>
            <person name="Andreopoulos W."/>
            <person name="Angelini C."/>
            <person name="Antonin V."/>
            <person name="Barry K.W."/>
            <person name="Bougher N.L."/>
            <person name="Buchanan P."/>
            <person name="Buyck B."/>
            <person name="Bense V."/>
            <person name="Catcheside P."/>
            <person name="Chovatia M."/>
            <person name="Cooper J."/>
            <person name="Damon W."/>
            <person name="Desjardin D."/>
            <person name="Finy P."/>
            <person name="Geml J."/>
            <person name="Haridas S."/>
            <person name="Hughes K."/>
            <person name="Justo A."/>
            <person name="Karasinski D."/>
            <person name="Kautmanova I."/>
            <person name="Kiss B."/>
            <person name="Kocsube S."/>
            <person name="Kotiranta H."/>
            <person name="LaButti K.M."/>
            <person name="Lechner B.E."/>
            <person name="Liimatainen K."/>
            <person name="Lipzen A."/>
            <person name="Lukacs Z."/>
            <person name="Mihaltcheva S."/>
            <person name="Morgado L.N."/>
            <person name="Niskanen T."/>
            <person name="Noordeloos M.E."/>
            <person name="Ohm R.A."/>
            <person name="Ortiz-Santana B."/>
            <person name="Ovrebo C."/>
            <person name="Racz N."/>
            <person name="Riley R."/>
            <person name="Savchenko A."/>
            <person name="Shiryaev A."/>
            <person name="Soop K."/>
            <person name="Spirin V."/>
            <person name="Szebenyi C."/>
            <person name="Tomsovsky M."/>
            <person name="Tulloss R.E."/>
            <person name="Uehling J."/>
            <person name="Grigoriev I.V."/>
            <person name="Vagvolgyi C."/>
            <person name="Papp T."/>
            <person name="Martin F.M."/>
            <person name="Miettinen O."/>
            <person name="Hibbett D.S."/>
            <person name="Nagy L.G."/>
        </authorList>
    </citation>
    <scope>NUCLEOTIDE SEQUENCE [LARGE SCALE GENOMIC DNA]</scope>
    <source>
        <strain evidence="1 2">OMC1185</strain>
    </source>
</reference>
<evidence type="ECO:0000313" key="1">
    <source>
        <dbReference type="EMBL" id="TFK45692.1"/>
    </source>
</evidence>
<gene>
    <name evidence="1" type="ORF">OE88DRAFT_1688800</name>
</gene>